<protein>
    <submittedName>
        <fullName evidence="1">Uncharacterized protein</fullName>
    </submittedName>
</protein>
<sequence length="74" mass="8713">MQFVHGLVFDLVGERANERVPLPVRNLRRLKVVYWVPDMTSNTERLRRRMDLANRQTSVCMLTHTSSRLSQNDT</sequence>
<feature type="non-terminal residue" evidence="1">
    <location>
        <position position="74"/>
    </location>
</feature>
<keyword evidence="2" id="KW-1185">Reference proteome</keyword>
<dbReference type="Proteomes" id="UP001519460">
    <property type="component" value="Unassembled WGS sequence"/>
</dbReference>
<comment type="caution">
    <text evidence="1">The sequence shown here is derived from an EMBL/GenBank/DDBJ whole genome shotgun (WGS) entry which is preliminary data.</text>
</comment>
<name>A0ABD0M9S7_9CAEN</name>
<dbReference type="AlphaFoldDB" id="A0ABD0M9S7"/>
<dbReference type="EMBL" id="JACVVK020000002">
    <property type="protein sequence ID" value="KAK7508156.1"/>
    <property type="molecule type" value="Genomic_DNA"/>
</dbReference>
<evidence type="ECO:0000313" key="2">
    <source>
        <dbReference type="Proteomes" id="UP001519460"/>
    </source>
</evidence>
<gene>
    <name evidence="1" type="ORF">BaRGS_00000395</name>
</gene>
<evidence type="ECO:0000313" key="1">
    <source>
        <dbReference type="EMBL" id="KAK7508156.1"/>
    </source>
</evidence>
<reference evidence="1 2" key="1">
    <citation type="journal article" date="2023" name="Sci. Data">
        <title>Genome assembly of the Korean intertidal mud-creeper Batillaria attramentaria.</title>
        <authorList>
            <person name="Patra A.K."/>
            <person name="Ho P.T."/>
            <person name="Jun S."/>
            <person name="Lee S.J."/>
            <person name="Kim Y."/>
            <person name="Won Y.J."/>
        </authorList>
    </citation>
    <scope>NUCLEOTIDE SEQUENCE [LARGE SCALE GENOMIC DNA]</scope>
    <source>
        <strain evidence="1">Wonlab-2016</strain>
    </source>
</reference>
<accession>A0ABD0M9S7</accession>
<organism evidence="1 2">
    <name type="scientific">Batillaria attramentaria</name>
    <dbReference type="NCBI Taxonomy" id="370345"/>
    <lineage>
        <taxon>Eukaryota</taxon>
        <taxon>Metazoa</taxon>
        <taxon>Spiralia</taxon>
        <taxon>Lophotrochozoa</taxon>
        <taxon>Mollusca</taxon>
        <taxon>Gastropoda</taxon>
        <taxon>Caenogastropoda</taxon>
        <taxon>Sorbeoconcha</taxon>
        <taxon>Cerithioidea</taxon>
        <taxon>Batillariidae</taxon>
        <taxon>Batillaria</taxon>
    </lineage>
</organism>
<proteinExistence type="predicted"/>